<feature type="domain" description="HNH nuclease" evidence="1">
    <location>
        <begin position="86"/>
        <end position="136"/>
    </location>
</feature>
<dbReference type="GO" id="GO:0004519">
    <property type="term" value="F:endonuclease activity"/>
    <property type="evidence" value="ECO:0007669"/>
    <property type="project" value="InterPro"/>
</dbReference>
<dbReference type="FunFam" id="1.10.30.50:FF:000007">
    <property type="entry name" value="HNH endonuclease"/>
    <property type="match status" value="1"/>
</dbReference>
<dbReference type="Pfam" id="PF01844">
    <property type="entry name" value="HNH"/>
    <property type="match status" value="1"/>
</dbReference>
<dbReference type="SMART" id="SM00507">
    <property type="entry name" value="HNHc"/>
    <property type="match status" value="1"/>
</dbReference>
<gene>
    <name evidence="2" type="ORF">AMST5_01839</name>
</gene>
<dbReference type="GO" id="GO:0003676">
    <property type="term" value="F:nucleic acid binding"/>
    <property type="evidence" value="ECO:0007669"/>
    <property type="project" value="InterPro"/>
</dbReference>
<sequence>MTAHFRHQNVSPQACPALVLNADYRPLSYYPLSLWGWQDAIKAVFLDRVNIVSEYDKVVKSPSFEIRLPSVVSLKEYVRPARQPAFTRFNVFLRDRFTCQYCGAHDELTFDHVIPRSKGGATTWENVVAACSPCNLRKGDRLPNEVHMVPAQKPYQPSISDLHRNGRRFPPNYLHDSWLDYLYWDSVLEP</sequence>
<name>A0AA48RAN0_9ZZZZ</name>
<dbReference type="AlphaFoldDB" id="A0AA48RAN0"/>
<organism evidence="2">
    <name type="scientific">freshwater sediment metagenome</name>
    <dbReference type="NCBI Taxonomy" id="556182"/>
    <lineage>
        <taxon>unclassified sequences</taxon>
        <taxon>metagenomes</taxon>
        <taxon>ecological metagenomes</taxon>
    </lineage>
</organism>
<dbReference type="EMBL" id="OY288114">
    <property type="protein sequence ID" value="CAJ0866221.1"/>
    <property type="molecule type" value="Genomic_DNA"/>
</dbReference>
<dbReference type="InterPro" id="IPR052892">
    <property type="entry name" value="NA-targeting_endonuclease"/>
</dbReference>
<evidence type="ECO:0000259" key="1">
    <source>
        <dbReference type="SMART" id="SM00507"/>
    </source>
</evidence>
<proteinExistence type="predicted"/>
<evidence type="ECO:0000313" key="2">
    <source>
        <dbReference type="EMBL" id="CAJ0866221.1"/>
    </source>
</evidence>
<dbReference type="PANTHER" id="PTHR33877:SF2">
    <property type="entry name" value="OS07G0170200 PROTEIN"/>
    <property type="match status" value="1"/>
</dbReference>
<dbReference type="PANTHER" id="PTHR33877">
    <property type="entry name" value="SLL1193 PROTEIN"/>
    <property type="match status" value="1"/>
</dbReference>
<dbReference type="CDD" id="cd00085">
    <property type="entry name" value="HNHc"/>
    <property type="match status" value="1"/>
</dbReference>
<dbReference type="Gene3D" id="1.10.30.50">
    <property type="match status" value="1"/>
</dbReference>
<dbReference type="InterPro" id="IPR003615">
    <property type="entry name" value="HNH_nuc"/>
</dbReference>
<accession>A0AA48RAN0</accession>
<dbReference type="InterPro" id="IPR002711">
    <property type="entry name" value="HNH"/>
</dbReference>
<reference evidence="2" key="1">
    <citation type="submission" date="2023-07" db="EMBL/GenBank/DDBJ databases">
        <authorList>
            <person name="Pelsma A.J. K."/>
        </authorList>
    </citation>
    <scope>NUCLEOTIDE SEQUENCE</scope>
</reference>
<protein>
    <recommendedName>
        <fullName evidence="1">HNH nuclease domain-containing protein</fullName>
    </recommendedName>
</protein>
<dbReference type="GO" id="GO:0008270">
    <property type="term" value="F:zinc ion binding"/>
    <property type="evidence" value="ECO:0007669"/>
    <property type="project" value="InterPro"/>
</dbReference>